<protein>
    <submittedName>
        <fullName evidence="2">Uncharacterized protein</fullName>
    </submittedName>
</protein>
<feature type="compositionally biased region" description="Pro residues" evidence="1">
    <location>
        <begin position="130"/>
        <end position="140"/>
    </location>
</feature>
<accession>A0A183PRH1</accession>
<sequence length="170" mass="18461">MKTTSIGTVSESIGLNIHKGKSNILKYNTEKTNQITLDGENLEDVESFTSLRSAIDEDGGSDAHVEVKISKATTVFLQLKSICKSKQLSTTIKVRIFNKNVKTFSSMMCNNHQTNQMKLEQLNTTTTTTTPPPPPPPPSPTTTTTTTTTTTSTSSSSDGSNNSKRWTLVS</sequence>
<dbReference type="InterPro" id="IPR045609">
    <property type="entry name" value="DUF6451"/>
</dbReference>
<dbReference type="EMBL" id="UZAL01037970">
    <property type="protein sequence ID" value="VDP72806.1"/>
    <property type="molecule type" value="Genomic_DNA"/>
</dbReference>
<dbReference type="PANTHER" id="PTHR47027:SF25">
    <property type="entry name" value="REVERSE TRANSCRIPTASE DOMAIN-CONTAINING PROTEIN"/>
    <property type="match status" value="1"/>
</dbReference>
<proteinExistence type="predicted"/>
<keyword evidence="3" id="KW-1185">Reference proteome</keyword>
<feature type="compositionally biased region" description="Polar residues" evidence="1">
    <location>
        <begin position="158"/>
        <end position="170"/>
    </location>
</feature>
<feature type="region of interest" description="Disordered" evidence="1">
    <location>
        <begin position="124"/>
        <end position="170"/>
    </location>
</feature>
<organism evidence="2 3">
    <name type="scientific">Schistosoma mattheei</name>
    <dbReference type="NCBI Taxonomy" id="31246"/>
    <lineage>
        <taxon>Eukaryota</taxon>
        <taxon>Metazoa</taxon>
        <taxon>Spiralia</taxon>
        <taxon>Lophotrochozoa</taxon>
        <taxon>Platyhelminthes</taxon>
        <taxon>Trematoda</taxon>
        <taxon>Digenea</taxon>
        <taxon>Strigeidida</taxon>
        <taxon>Schistosomatoidea</taxon>
        <taxon>Schistosomatidae</taxon>
        <taxon>Schistosoma</taxon>
    </lineage>
</organism>
<name>A0A183PRH1_9TREM</name>
<dbReference type="AlphaFoldDB" id="A0A183PRH1"/>
<reference evidence="2 3" key="1">
    <citation type="submission" date="2018-11" db="EMBL/GenBank/DDBJ databases">
        <authorList>
            <consortium name="Pathogen Informatics"/>
        </authorList>
    </citation>
    <scope>NUCLEOTIDE SEQUENCE [LARGE SCALE GENOMIC DNA]</scope>
    <source>
        <strain>Denwood</strain>
        <strain evidence="3">Zambia</strain>
    </source>
</reference>
<dbReference type="Proteomes" id="UP000269396">
    <property type="component" value="Unassembled WGS sequence"/>
</dbReference>
<gene>
    <name evidence="2" type="ORF">SMTD_LOCUS16957</name>
</gene>
<dbReference type="PANTHER" id="PTHR47027">
    <property type="entry name" value="REVERSE TRANSCRIPTASE DOMAIN-CONTAINING PROTEIN"/>
    <property type="match status" value="1"/>
</dbReference>
<evidence type="ECO:0000313" key="3">
    <source>
        <dbReference type="Proteomes" id="UP000269396"/>
    </source>
</evidence>
<evidence type="ECO:0000313" key="2">
    <source>
        <dbReference type="EMBL" id="VDP72806.1"/>
    </source>
</evidence>
<dbReference type="Pfam" id="PF20049">
    <property type="entry name" value="DUF6451"/>
    <property type="match status" value="1"/>
</dbReference>
<feature type="compositionally biased region" description="Low complexity" evidence="1">
    <location>
        <begin position="141"/>
        <end position="157"/>
    </location>
</feature>
<evidence type="ECO:0000256" key="1">
    <source>
        <dbReference type="SAM" id="MobiDB-lite"/>
    </source>
</evidence>